<feature type="compositionally biased region" description="Basic and acidic residues" evidence="1">
    <location>
        <begin position="1111"/>
        <end position="1128"/>
    </location>
</feature>
<protein>
    <recommendedName>
        <fullName evidence="5">PDZ domain-containing protein</fullName>
    </recommendedName>
</protein>
<accession>A0ABR1FKF2</accession>
<evidence type="ECO:0008006" key="5">
    <source>
        <dbReference type="Google" id="ProtNLM"/>
    </source>
</evidence>
<feature type="region of interest" description="Disordered" evidence="1">
    <location>
        <begin position="82"/>
        <end position="102"/>
    </location>
</feature>
<evidence type="ECO:0000256" key="2">
    <source>
        <dbReference type="SAM" id="Phobius"/>
    </source>
</evidence>
<feature type="compositionally biased region" description="Pro residues" evidence="1">
    <location>
        <begin position="1571"/>
        <end position="1584"/>
    </location>
</feature>
<dbReference type="PANTHER" id="PTHR13361:SF1">
    <property type="entry name" value="WW DOMAIN-BINDING PROTEIN 11"/>
    <property type="match status" value="1"/>
</dbReference>
<feature type="region of interest" description="Disordered" evidence="1">
    <location>
        <begin position="300"/>
        <end position="344"/>
    </location>
</feature>
<keyword evidence="2" id="KW-1133">Transmembrane helix</keyword>
<organism evidence="3 4">
    <name type="scientific">Aureococcus anophagefferens</name>
    <name type="common">Harmful bloom alga</name>
    <dbReference type="NCBI Taxonomy" id="44056"/>
    <lineage>
        <taxon>Eukaryota</taxon>
        <taxon>Sar</taxon>
        <taxon>Stramenopiles</taxon>
        <taxon>Ochrophyta</taxon>
        <taxon>Pelagophyceae</taxon>
        <taxon>Pelagomonadales</taxon>
        <taxon>Pelagomonadaceae</taxon>
        <taxon>Aureococcus</taxon>
    </lineage>
</organism>
<feature type="compositionally biased region" description="Basic residues" evidence="1">
    <location>
        <begin position="1353"/>
        <end position="1364"/>
    </location>
</feature>
<feature type="transmembrane region" description="Helical" evidence="2">
    <location>
        <begin position="600"/>
        <end position="618"/>
    </location>
</feature>
<feature type="compositionally biased region" description="Low complexity" evidence="1">
    <location>
        <begin position="1445"/>
        <end position="1454"/>
    </location>
</feature>
<gene>
    <name evidence="3" type="ORF">SO694_00032251</name>
</gene>
<feature type="transmembrane region" description="Helical" evidence="2">
    <location>
        <begin position="630"/>
        <end position="649"/>
    </location>
</feature>
<dbReference type="PANTHER" id="PTHR13361">
    <property type="entry name" value="WW DOMAIN-BINDING PROTEIN 11"/>
    <property type="match status" value="1"/>
</dbReference>
<comment type="caution">
    <text evidence="3">The sequence shown here is derived from an EMBL/GenBank/DDBJ whole genome shotgun (WGS) entry which is preliminary data.</text>
</comment>
<dbReference type="Proteomes" id="UP001363151">
    <property type="component" value="Unassembled WGS sequence"/>
</dbReference>
<feature type="compositionally biased region" description="Low complexity" evidence="1">
    <location>
        <begin position="1417"/>
        <end position="1433"/>
    </location>
</feature>
<keyword evidence="2" id="KW-0812">Transmembrane</keyword>
<feature type="compositionally biased region" description="Low complexity" evidence="1">
    <location>
        <begin position="1160"/>
        <end position="1169"/>
    </location>
</feature>
<feature type="compositionally biased region" description="Polar residues" evidence="1">
    <location>
        <begin position="328"/>
        <end position="339"/>
    </location>
</feature>
<name>A0ABR1FKF2_AURAN</name>
<feature type="compositionally biased region" description="Basic residues" evidence="1">
    <location>
        <begin position="476"/>
        <end position="488"/>
    </location>
</feature>
<feature type="compositionally biased region" description="Low complexity" evidence="1">
    <location>
        <begin position="1191"/>
        <end position="1203"/>
    </location>
</feature>
<feature type="compositionally biased region" description="Basic residues" evidence="1">
    <location>
        <begin position="1384"/>
        <end position="1406"/>
    </location>
</feature>
<feature type="transmembrane region" description="Helical" evidence="2">
    <location>
        <begin position="655"/>
        <end position="676"/>
    </location>
</feature>
<dbReference type="EMBL" id="JBBJCI010000368">
    <property type="protein sequence ID" value="KAK7232455.1"/>
    <property type="molecule type" value="Genomic_DNA"/>
</dbReference>
<evidence type="ECO:0000256" key="1">
    <source>
        <dbReference type="SAM" id="MobiDB-lite"/>
    </source>
</evidence>
<feature type="compositionally biased region" description="Low complexity" evidence="1">
    <location>
        <begin position="1290"/>
        <end position="1307"/>
    </location>
</feature>
<feature type="compositionally biased region" description="Acidic residues" evidence="1">
    <location>
        <begin position="1216"/>
        <end position="1225"/>
    </location>
</feature>
<feature type="region of interest" description="Disordered" evidence="1">
    <location>
        <begin position="1106"/>
        <end position="1128"/>
    </location>
</feature>
<feature type="compositionally biased region" description="Pro residues" evidence="1">
    <location>
        <begin position="1528"/>
        <end position="1564"/>
    </location>
</feature>
<feature type="region of interest" description="Disordered" evidence="1">
    <location>
        <begin position="472"/>
        <end position="491"/>
    </location>
</feature>
<sequence>MLVSVICPSAATAPTAYDYELIASDHGGDVISYLEEVVALAQDFWTANSWGNFTVDAAITPILEVDYDQSACATTTTSWTGTAAATTATPRPSTSWRPTRPSRGYDRESYDFNVVVAPYCQANGAAGTGYVSQEGAFLNLGATNYDPSFVHETGHNFGANHASYVSNDADDAADDLSNHFTVEGKAVFDWLLTKYVETVEPHDDAGSPLCSPCAHPIQATDAGFLEPGYPVALMVGTATEDFHLFVEFRWSSFSYTSGMTGKYGNTLVVDGHPDTVSLYDVLLGDGENIMLDVGDEAASRPCPRTLKSPATIWRSPSTPATPRPTLSMAPTTAVPSQSPTREDDVCGKAKYCCAFMDIDGYQRFEKIRELSGEAPAAAERALLRQRPGLLPPLHLRGGQYYMTTTEPCFTSGSLVDIDYFARRRRRGLRALNQPSPAPTFTAAPHECVADSASWYKDGSPGKDCDWIAGDLSATPRRTRGPHGRARPSTRRDHDVLATHVFAEADVSDCKSDKATVGGVELTAKVFETIWGVPKGDAGLSANRVATFLADYGKDDLVAAYGLAESAFVAVEACDYDAAAAACAAAGGGDDDESDSASLELPVWALVVVLLTIAGMLVLPLSGHTRWSHRLLGIMVLGILTTNFDVAFAMETYDGGLFWASFVFMAVRVVGSGYYAATYALADKPVHDDIAKLRHPVGKGALLLASATHTSDVSRFLLDRGGIDYDDMPSRYPDNVCCYGMAILKLIGVGVGDGDVVPVAAVGLAFNVAFMIDRYYRIKHPVALTAGDRKALSARPDNISFIDHGAIEVYADGEDDDVEAAHRFPELTEPKEQCGDDPYAPRMVTSSPKSLKAKVAGLFSPGKPKVYTDGESRVEAKDTDEEAPMVAAGVEHGARREVTFHGAPLDFALVLARESSGRDVVRLGDVSAPCECFAQLQVLDELTHVDGVALPGDAAAAFREASARLGDAVATFSFPVALSFARPPAAHSVDFEGDAPLGLQFRLTAADGRSAVVVHRARGDSPAAALVPHDDRLVAVHGRPLPAEVTADDFDELMATLKRAPRPLRLTFWRSSVGGAGAPGGDVLDAFGGFARDDEDARPDYRVQGVTIVDGTPERPREPPETDGTPRLDAFVDRSLEDELRAAGAAVDGDEPASPQKLEDAFGADPAPPAAAFAAPPPVALAAAFAAPPEPVAAEPDAAAPVDADAPEPPALVMMGGDDDDDDDDAAFAAAPPDDDADGDAALAAAPGPKRKTFGTAVFPFVASEEWHAATMAAGERRARRAFASDDLEAPRATTTSSRPSRSTAGTPQPERDADEAPGRPGATRSTGRSPRRCAPRASSALDGARRAEDAGPSRRRTRPGRPRPSRSATPSRPWARPSASRPSTLRRSRPGRRRRRRSQRRRARRRPASDPPEAEATVDAPAAGAIPAVAAAPPSDPPPEPEPEPAAAIPAVAAKRAGDPAEPEPGSPPQRSRRRRRAAERPAAGAGTGARRRDPGLCSRAAAPGARAGAPPPLFRRRAGAPADRALPPEPVSPAPPSVPPPPEEPEPVSPAPPTVPPPAPEPEPAAAEPEPAPPASRRPSPPS</sequence>
<feature type="compositionally biased region" description="Low complexity" evidence="1">
    <location>
        <begin position="1365"/>
        <end position="1383"/>
    </location>
</feature>
<evidence type="ECO:0000313" key="3">
    <source>
        <dbReference type="EMBL" id="KAK7232455.1"/>
    </source>
</evidence>
<keyword evidence="2" id="KW-0472">Membrane</keyword>
<keyword evidence="4" id="KW-1185">Reference proteome</keyword>
<feature type="compositionally biased region" description="Low complexity" evidence="1">
    <location>
        <begin position="314"/>
        <end position="325"/>
    </location>
</feature>
<proteinExistence type="predicted"/>
<evidence type="ECO:0000313" key="4">
    <source>
        <dbReference type="Proteomes" id="UP001363151"/>
    </source>
</evidence>
<feature type="region of interest" description="Disordered" evidence="1">
    <location>
        <begin position="1143"/>
        <end position="1169"/>
    </location>
</feature>
<reference evidence="3 4" key="1">
    <citation type="submission" date="2024-03" db="EMBL/GenBank/DDBJ databases">
        <title>Aureococcus anophagefferens CCMP1851 and Kratosvirus quantuckense: Draft genome of a second virus-susceptible host strain in the model system.</title>
        <authorList>
            <person name="Chase E."/>
            <person name="Truchon A.R."/>
            <person name="Schepens W."/>
            <person name="Wilhelm S.W."/>
        </authorList>
    </citation>
    <scope>NUCLEOTIDE SEQUENCE [LARGE SCALE GENOMIC DNA]</scope>
    <source>
        <strain evidence="3 4">CCMP1851</strain>
    </source>
</reference>
<feature type="compositionally biased region" description="Basic and acidic residues" evidence="1">
    <location>
        <begin position="1343"/>
        <end position="1352"/>
    </location>
</feature>
<feature type="region of interest" description="Disordered" evidence="1">
    <location>
        <begin position="1271"/>
        <end position="1584"/>
    </location>
</feature>
<feature type="compositionally biased region" description="Low complexity" evidence="1">
    <location>
        <begin position="1500"/>
        <end position="1509"/>
    </location>
</feature>
<feature type="region of interest" description="Disordered" evidence="1">
    <location>
        <begin position="1191"/>
        <end position="1251"/>
    </location>
</feature>